<gene>
    <name evidence="3" type="ORF">FNH08_43830</name>
</gene>
<evidence type="ECO:0000313" key="3">
    <source>
        <dbReference type="EMBL" id="MPY63848.1"/>
    </source>
</evidence>
<evidence type="ECO:0000256" key="1">
    <source>
        <dbReference type="SAM" id="MobiDB-lite"/>
    </source>
</evidence>
<accession>A0A5N8XXQ0</accession>
<name>A0A5N8XXQ0_9ACTN</name>
<reference evidence="3 4" key="1">
    <citation type="submission" date="2019-07" db="EMBL/GenBank/DDBJ databases">
        <title>New species of Amycolatopsis and Streptomyces.</title>
        <authorList>
            <person name="Duangmal K."/>
            <person name="Teo W.F.A."/>
            <person name="Lipun K."/>
        </authorList>
    </citation>
    <scope>NUCLEOTIDE SEQUENCE [LARGE SCALE GENOMIC DNA]</scope>
    <source>
        <strain evidence="3 4">NBRC 106415</strain>
    </source>
</reference>
<dbReference type="Proteomes" id="UP000400924">
    <property type="component" value="Unassembled WGS sequence"/>
</dbReference>
<dbReference type="OrthoDB" id="4337596at2"/>
<keyword evidence="4" id="KW-1185">Reference proteome</keyword>
<feature type="signal peptide" evidence="2">
    <location>
        <begin position="1"/>
        <end position="31"/>
    </location>
</feature>
<organism evidence="3 4">
    <name type="scientific">Streptomyces spongiae</name>
    <dbReference type="NCBI Taxonomy" id="565072"/>
    <lineage>
        <taxon>Bacteria</taxon>
        <taxon>Bacillati</taxon>
        <taxon>Actinomycetota</taxon>
        <taxon>Actinomycetes</taxon>
        <taxon>Kitasatosporales</taxon>
        <taxon>Streptomycetaceae</taxon>
        <taxon>Streptomyces</taxon>
    </lineage>
</organism>
<evidence type="ECO:0000256" key="2">
    <source>
        <dbReference type="SAM" id="SignalP"/>
    </source>
</evidence>
<dbReference type="AlphaFoldDB" id="A0A5N8XXQ0"/>
<evidence type="ECO:0008006" key="5">
    <source>
        <dbReference type="Google" id="ProtNLM"/>
    </source>
</evidence>
<dbReference type="EMBL" id="VJZC01000653">
    <property type="protein sequence ID" value="MPY63848.1"/>
    <property type="molecule type" value="Genomic_DNA"/>
</dbReference>
<dbReference type="RefSeq" id="WP_152777082.1">
    <property type="nucleotide sequence ID" value="NZ_VJZC01000653.1"/>
</dbReference>
<protein>
    <recommendedName>
        <fullName evidence="5">Secreted protein</fullName>
    </recommendedName>
</protein>
<keyword evidence="2" id="KW-0732">Signal</keyword>
<sequence length="132" mass="14271">MSQGKTARTVVVLLAAVLLCLPFFTPATSFASAHTARDAKVNAAPGKVLTGKALRDEIVTHRECDGSGDPVIPLPRNDRHRTADSVPQAPERPLQEEDPASAHEPVARLTSHHRVERSRTAHTPAALQVFRC</sequence>
<feature type="region of interest" description="Disordered" evidence="1">
    <location>
        <begin position="63"/>
        <end position="123"/>
    </location>
</feature>
<evidence type="ECO:0000313" key="4">
    <source>
        <dbReference type="Proteomes" id="UP000400924"/>
    </source>
</evidence>
<proteinExistence type="predicted"/>
<comment type="caution">
    <text evidence="3">The sequence shown here is derived from an EMBL/GenBank/DDBJ whole genome shotgun (WGS) entry which is preliminary data.</text>
</comment>
<feature type="chain" id="PRO_5024282619" description="Secreted protein" evidence="2">
    <location>
        <begin position="32"/>
        <end position="132"/>
    </location>
</feature>